<evidence type="ECO:0000256" key="1">
    <source>
        <dbReference type="ARBA" id="ARBA00022475"/>
    </source>
</evidence>
<keyword evidence="7" id="KW-1185">Reference proteome</keyword>
<feature type="transmembrane region" description="Helical" evidence="5">
    <location>
        <begin position="89"/>
        <end position="107"/>
    </location>
</feature>
<dbReference type="Pfam" id="PF07457">
    <property type="entry name" value="DUF1516"/>
    <property type="match status" value="1"/>
</dbReference>
<keyword evidence="1" id="KW-1003">Cell membrane</keyword>
<dbReference type="RefSeq" id="WP_120192779.1">
    <property type="nucleotide sequence ID" value="NZ_RAPK01000008.1"/>
</dbReference>
<dbReference type="AlphaFoldDB" id="A0A419V476"/>
<feature type="transmembrane region" description="Helical" evidence="5">
    <location>
        <begin position="38"/>
        <end position="54"/>
    </location>
</feature>
<reference evidence="6 7" key="1">
    <citation type="submission" date="2018-09" db="EMBL/GenBank/DDBJ databases">
        <title>Genomic Encyclopedia of Archaeal and Bacterial Type Strains, Phase II (KMG-II): from individual species to whole genera.</title>
        <authorList>
            <person name="Goeker M."/>
        </authorList>
    </citation>
    <scope>NUCLEOTIDE SEQUENCE [LARGE SCALE GENOMIC DNA]</scope>
    <source>
        <strain evidence="6 7">DSM 17008</strain>
    </source>
</reference>
<evidence type="ECO:0000313" key="6">
    <source>
        <dbReference type="EMBL" id="RKD73300.1"/>
    </source>
</evidence>
<evidence type="ECO:0000256" key="4">
    <source>
        <dbReference type="ARBA" id="ARBA00023136"/>
    </source>
</evidence>
<keyword evidence="4 5" id="KW-0472">Membrane</keyword>
<evidence type="ECO:0000256" key="3">
    <source>
        <dbReference type="ARBA" id="ARBA00022989"/>
    </source>
</evidence>
<gene>
    <name evidence="6" type="ORF">ATL39_1591</name>
</gene>
<feature type="transmembrane region" description="Helical" evidence="5">
    <location>
        <begin position="6"/>
        <end position="26"/>
    </location>
</feature>
<keyword evidence="2 5" id="KW-0812">Transmembrane</keyword>
<feature type="transmembrane region" description="Helical" evidence="5">
    <location>
        <begin position="60"/>
        <end position="77"/>
    </location>
</feature>
<comment type="caution">
    <text evidence="6">The sequence shown here is derived from an EMBL/GenBank/DDBJ whole genome shotgun (WGS) entry which is preliminary data.</text>
</comment>
<dbReference type="OrthoDB" id="2365314at2"/>
<evidence type="ECO:0000256" key="2">
    <source>
        <dbReference type="ARBA" id="ARBA00022692"/>
    </source>
</evidence>
<dbReference type="InterPro" id="IPR010899">
    <property type="entry name" value="UPF0344"/>
</dbReference>
<proteinExistence type="predicted"/>
<dbReference type="Proteomes" id="UP000285120">
    <property type="component" value="Unassembled WGS sequence"/>
</dbReference>
<protein>
    <submittedName>
        <fullName evidence="6">Uncharacterized protein DUF1516</fullName>
    </submittedName>
</protein>
<accession>A0A419V476</accession>
<sequence length="108" mass="12191">MLYILYQAHAGAWAFLFIFFLLSYFLPKQKVTMMIERLFVVIMLVSGIGMVIGYGFPLLYIFKGILAVALIAVMEILIGRKKRGQSQGVFWIACILLSAAVLIMGFVY</sequence>
<name>A0A419V476_9BACL</name>
<keyword evidence="3 5" id="KW-1133">Transmembrane helix</keyword>
<organism evidence="6 7">
    <name type="scientific">Sinobaca qinghaiensis</name>
    <dbReference type="NCBI Taxonomy" id="342944"/>
    <lineage>
        <taxon>Bacteria</taxon>
        <taxon>Bacillati</taxon>
        <taxon>Bacillota</taxon>
        <taxon>Bacilli</taxon>
        <taxon>Bacillales</taxon>
        <taxon>Sporolactobacillaceae</taxon>
        <taxon>Sinobaca</taxon>
    </lineage>
</organism>
<dbReference type="EMBL" id="RAPK01000008">
    <property type="protein sequence ID" value="RKD73300.1"/>
    <property type="molecule type" value="Genomic_DNA"/>
</dbReference>
<evidence type="ECO:0000256" key="5">
    <source>
        <dbReference type="SAM" id="Phobius"/>
    </source>
</evidence>
<evidence type="ECO:0000313" key="7">
    <source>
        <dbReference type="Proteomes" id="UP000285120"/>
    </source>
</evidence>